<organism evidence="4 5">
    <name type="scientific">Crotalaria pallida</name>
    <name type="common">Smooth rattlebox</name>
    <name type="synonym">Crotalaria striata</name>
    <dbReference type="NCBI Taxonomy" id="3830"/>
    <lineage>
        <taxon>Eukaryota</taxon>
        <taxon>Viridiplantae</taxon>
        <taxon>Streptophyta</taxon>
        <taxon>Embryophyta</taxon>
        <taxon>Tracheophyta</taxon>
        <taxon>Spermatophyta</taxon>
        <taxon>Magnoliopsida</taxon>
        <taxon>eudicotyledons</taxon>
        <taxon>Gunneridae</taxon>
        <taxon>Pentapetalae</taxon>
        <taxon>rosids</taxon>
        <taxon>fabids</taxon>
        <taxon>Fabales</taxon>
        <taxon>Fabaceae</taxon>
        <taxon>Papilionoideae</taxon>
        <taxon>50 kb inversion clade</taxon>
        <taxon>genistoids sensu lato</taxon>
        <taxon>core genistoids</taxon>
        <taxon>Crotalarieae</taxon>
        <taxon>Crotalaria</taxon>
    </lineage>
</organism>
<dbReference type="Proteomes" id="UP001372338">
    <property type="component" value="Unassembled WGS sequence"/>
</dbReference>
<dbReference type="PANTHER" id="PTHR46122:SF2">
    <property type="entry name" value="F-BOX_KELCH-REPEAT PROTEIN SKIP11"/>
    <property type="match status" value="1"/>
</dbReference>
<dbReference type="InterPro" id="IPR006652">
    <property type="entry name" value="Kelch_1"/>
</dbReference>
<keyword evidence="2" id="KW-0677">Repeat</keyword>
<dbReference type="InterPro" id="IPR015915">
    <property type="entry name" value="Kelch-typ_b-propeller"/>
</dbReference>
<feature type="region of interest" description="Disordered" evidence="3">
    <location>
        <begin position="157"/>
        <end position="179"/>
    </location>
</feature>
<dbReference type="GO" id="GO:0005634">
    <property type="term" value="C:nucleus"/>
    <property type="evidence" value="ECO:0007669"/>
    <property type="project" value="UniProtKB-ARBA"/>
</dbReference>
<accession>A0AAN9IDZ2</accession>
<evidence type="ECO:0000256" key="2">
    <source>
        <dbReference type="ARBA" id="ARBA00022737"/>
    </source>
</evidence>
<sequence>MFDGRSCLVPRLFSGSCQAENNWSYMTYLPDLDIKNGKRPMEIDAEDEPHPKKCTKMLDRCHISIQQQSKDSVCPEMDQETIESLSIYQGVEEHAGDWTYQLSDEQEQHHDAGSLESGDYQSVKQQQGRPGDSADSGVLLSDEQLQLHAGILLNSGARQSDGQRQHHAGDSSDSGSLLPRMNRDSSIACLSRCSRSDYGSLASLNRSFRNIIRSGELYKWRRLNGIMEHWVYFSCALLEWEAYDPIRQRWMHLPTMASNECFMCSDKESLAVGTELLVFGRELRSHIIYRYSLLTNSWSSGMRMNAPRCLFGSASLGEIAILAGGCDSDGRILDSAELYNSETQTWELLPSMKKPRKMCSGIFMDGKFYVIGGIGGSESKLLTCGEEYNLQTRTWTEIPNMSPGRSSRGSEMPATAEAPPLVAVVNNELYAADYADMEVKKYDKERKMWLTIGRLPERAMSMNGWGLAFRACGNRLIVIGGPRTHGEGYIELNSWVPSEGPPQWHLLARKRSGNFVYNCAVMGC</sequence>
<dbReference type="AlphaFoldDB" id="A0AAN9IDZ2"/>
<evidence type="ECO:0000313" key="4">
    <source>
        <dbReference type="EMBL" id="KAK7274794.1"/>
    </source>
</evidence>
<comment type="caution">
    <text evidence="4">The sequence shown here is derived from an EMBL/GenBank/DDBJ whole genome shotgun (WGS) entry which is preliminary data.</text>
</comment>
<protein>
    <submittedName>
        <fullName evidence="4">Uncharacterized protein</fullName>
    </submittedName>
</protein>
<dbReference type="SMART" id="SM00612">
    <property type="entry name" value="Kelch"/>
    <property type="match status" value="3"/>
</dbReference>
<evidence type="ECO:0000313" key="5">
    <source>
        <dbReference type="Proteomes" id="UP001372338"/>
    </source>
</evidence>
<reference evidence="4 5" key="1">
    <citation type="submission" date="2024-01" db="EMBL/GenBank/DDBJ databases">
        <title>The genomes of 5 underutilized Papilionoideae crops provide insights into root nodulation and disease resistanc.</title>
        <authorList>
            <person name="Yuan L."/>
        </authorList>
    </citation>
    <scope>NUCLEOTIDE SEQUENCE [LARGE SCALE GENOMIC DNA]</scope>
    <source>
        <strain evidence="4">ZHUSHIDOU_FW_LH</strain>
        <tissue evidence="4">Leaf</tissue>
    </source>
</reference>
<dbReference type="Gene3D" id="2.120.10.80">
    <property type="entry name" value="Kelch-type beta propeller"/>
    <property type="match status" value="1"/>
</dbReference>
<feature type="compositionally biased region" description="Basic and acidic residues" evidence="3">
    <location>
        <begin position="161"/>
        <end position="170"/>
    </location>
</feature>
<feature type="region of interest" description="Disordered" evidence="3">
    <location>
        <begin position="105"/>
        <end position="137"/>
    </location>
</feature>
<dbReference type="InterPro" id="IPR052439">
    <property type="entry name" value="F-box/Kelch-repeat"/>
</dbReference>
<evidence type="ECO:0000256" key="3">
    <source>
        <dbReference type="SAM" id="MobiDB-lite"/>
    </source>
</evidence>
<gene>
    <name evidence="4" type="ORF">RIF29_15893</name>
</gene>
<dbReference type="PANTHER" id="PTHR46122">
    <property type="entry name" value="GALACTOSE OXIDASE/KELCH REPEAT PROTEIN-RELATED"/>
    <property type="match status" value="1"/>
</dbReference>
<keyword evidence="1" id="KW-0880">Kelch repeat</keyword>
<evidence type="ECO:0000256" key="1">
    <source>
        <dbReference type="ARBA" id="ARBA00022441"/>
    </source>
</evidence>
<dbReference type="FunFam" id="2.120.10.80:FF:000007">
    <property type="entry name" value="F-box/kelch-repeat protein SKIP11"/>
    <property type="match status" value="1"/>
</dbReference>
<name>A0AAN9IDZ2_CROPI</name>
<dbReference type="SUPFAM" id="SSF117281">
    <property type="entry name" value="Kelch motif"/>
    <property type="match status" value="1"/>
</dbReference>
<dbReference type="EMBL" id="JAYWIO010000003">
    <property type="protein sequence ID" value="KAK7274794.1"/>
    <property type="molecule type" value="Genomic_DNA"/>
</dbReference>
<dbReference type="Pfam" id="PF01344">
    <property type="entry name" value="Kelch_1"/>
    <property type="match status" value="2"/>
</dbReference>
<proteinExistence type="predicted"/>
<feature type="compositionally biased region" description="Polar residues" evidence="3">
    <location>
        <begin position="119"/>
        <end position="128"/>
    </location>
</feature>
<keyword evidence="5" id="KW-1185">Reference proteome</keyword>